<organism evidence="2">
    <name type="scientific">Ganoderma boninense</name>
    <dbReference type="NCBI Taxonomy" id="34458"/>
    <lineage>
        <taxon>Eukaryota</taxon>
        <taxon>Fungi</taxon>
        <taxon>Dikarya</taxon>
        <taxon>Basidiomycota</taxon>
        <taxon>Agaricomycotina</taxon>
        <taxon>Agaricomycetes</taxon>
        <taxon>Polyporales</taxon>
        <taxon>Polyporaceae</taxon>
        <taxon>Ganoderma</taxon>
    </lineage>
</organism>
<feature type="region of interest" description="Disordered" evidence="1">
    <location>
        <begin position="1"/>
        <end position="33"/>
    </location>
</feature>
<dbReference type="AlphaFoldDB" id="A0A5K1K4P9"/>
<dbReference type="EMBL" id="LR728769">
    <property type="protein sequence ID" value="VWP00744.1"/>
    <property type="molecule type" value="Genomic_DNA"/>
</dbReference>
<evidence type="ECO:0000313" key="2">
    <source>
        <dbReference type="EMBL" id="VWP00744.1"/>
    </source>
</evidence>
<sequence length="235" mass="25971">MSLPVDLTPSSSSPPRAMSESESGSPSRSHPPTFYKGDEYLARLCPGYTPMTEAQFNEEMKAMFPDATEETMHIHIAALNKQVEEFMTTGPGVRVVGMKPQPGDKTFFVRIPNSDYAIRMWDGGMEPYCQFCLDFYDTRRHLPVNLPKGFALWPAPSNPLGMYTMSGPLVSWDVAIGGNNVPAGEEKWSVPQGMHITLVREDLPGQNFTFAVPVRSFAPVHLAQPQYGILSARAA</sequence>
<proteinExistence type="predicted"/>
<accession>A0A5K1K4P9</accession>
<name>A0A5K1K4P9_9APHY</name>
<reference evidence="2" key="1">
    <citation type="submission" date="2019-10" db="EMBL/GenBank/DDBJ databases">
        <authorList>
            <person name="Nor Muhammad N."/>
        </authorList>
    </citation>
    <scope>NUCLEOTIDE SEQUENCE</scope>
</reference>
<protein>
    <submittedName>
        <fullName evidence="2">MSP1 protein-like protein</fullName>
    </submittedName>
</protein>
<gene>
    <name evidence="2" type="primary">Q5EMY3</name>
</gene>
<evidence type="ECO:0000256" key="1">
    <source>
        <dbReference type="SAM" id="MobiDB-lite"/>
    </source>
</evidence>
<feature type="compositionally biased region" description="Low complexity" evidence="1">
    <location>
        <begin position="9"/>
        <end position="32"/>
    </location>
</feature>